<gene>
    <name evidence="14" type="ORF">B0T10DRAFT_82161</name>
</gene>
<dbReference type="GO" id="GO:0008270">
    <property type="term" value="F:zinc ion binding"/>
    <property type="evidence" value="ECO:0007669"/>
    <property type="project" value="UniProtKB-KW"/>
</dbReference>
<dbReference type="Proteomes" id="UP000777438">
    <property type="component" value="Unassembled WGS sequence"/>
</dbReference>
<dbReference type="FunFam" id="3.90.70.80:FF:000016">
    <property type="entry name" value="Putative ubiquitin thioesterase otu1"/>
    <property type="match status" value="1"/>
</dbReference>
<dbReference type="Pfam" id="PF02338">
    <property type="entry name" value="OTU"/>
    <property type="match status" value="1"/>
</dbReference>
<dbReference type="GO" id="GO:0005634">
    <property type="term" value="C:nucleus"/>
    <property type="evidence" value="ECO:0007669"/>
    <property type="project" value="TreeGrafter"/>
</dbReference>
<keyword evidence="15" id="KW-1185">Reference proteome</keyword>
<evidence type="ECO:0000256" key="12">
    <source>
        <dbReference type="SAM" id="MobiDB-lite"/>
    </source>
</evidence>
<keyword evidence="10" id="KW-0862">Zinc</keyword>
<evidence type="ECO:0000256" key="6">
    <source>
        <dbReference type="ARBA" id="ARBA00022771"/>
    </source>
</evidence>
<evidence type="ECO:0000256" key="1">
    <source>
        <dbReference type="ARBA" id="ARBA00000707"/>
    </source>
</evidence>
<reference evidence="14 15" key="1">
    <citation type="journal article" date="2021" name="Nat. Commun.">
        <title>Genetic determinants of endophytism in the Arabidopsis root mycobiome.</title>
        <authorList>
            <person name="Mesny F."/>
            <person name="Miyauchi S."/>
            <person name="Thiergart T."/>
            <person name="Pickel B."/>
            <person name="Atanasova L."/>
            <person name="Karlsson M."/>
            <person name="Huettel B."/>
            <person name="Barry K.W."/>
            <person name="Haridas S."/>
            <person name="Chen C."/>
            <person name="Bauer D."/>
            <person name="Andreopoulos W."/>
            <person name="Pangilinan J."/>
            <person name="LaButti K."/>
            <person name="Riley R."/>
            <person name="Lipzen A."/>
            <person name="Clum A."/>
            <person name="Drula E."/>
            <person name="Henrissat B."/>
            <person name="Kohler A."/>
            <person name="Grigoriev I.V."/>
            <person name="Martin F.M."/>
            <person name="Hacquard S."/>
        </authorList>
    </citation>
    <scope>NUCLEOTIDE SEQUENCE [LARGE SCALE GENOMIC DNA]</scope>
    <source>
        <strain evidence="14 15">MPI-CAGE-CH-0241</strain>
    </source>
</reference>
<dbReference type="Gene3D" id="3.10.20.90">
    <property type="entry name" value="Phosphatidylinositol 3-kinase Catalytic Subunit, Chain A, domain 1"/>
    <property type="match status" value="1"/>
</dbReference>
<dbReference type="EMBL" id="JAGPYM010000016">
    <property type="protein sequence ID" value="KAH6886493.1"/>
    <property type="molecule type" value="Genomic_DNA"/>
</dbReference>
<keyword evidence="4" id="KW-0645">Protease</keyword>
<evidence type="ECO:0000313" key="15">
    <source>
        <dbReference type="Proteomes" id="UP000777438"/>
    </source>
</evidence>
<evidence type="ECO:0000256" key="10">
    <source>
        <dbReference type="ARBA" id="ARBA00022833"/>
    </source>
</evidence>
<comment type="function">
    <text evidence="11">Hydrolase that can remove conjugated ubiquitin from proteins and may therefore play an important regulatory role at the level of protein turnover by preventing degradation.</text>
</comment>
<dbReference type="PROSITE" id="PS50802">
    <property type="entry name" value="OTU"/>
    <property type="match status" value="1"/>
</dbReference>
<evidence type="ECO:0000256" key="4">
    <source>
        <dbReference type="ARBA" id="ARBA00022670"/>
    </source>
</evidence>
<evidence type="ECO:0000256" key="2">
    <source>
        <dbReference type="ARBA" id="ARBA00004496"/>
    </source>
</evidence>
<keyword evidence="9 11" id="KW-0788">Thiol protease</keyword>
<dbReference type="PANTHER" id="PTHR13312">
    <property type="entry name" value="HIV-INDUCED PROTEIN-7-LIKE PROTEASE"/>
    <property type="match status" value="1"/>
</dbReference>
<dbReference type="PANTHER" id="PTHR13312:SF0">
    <property type="entry name" value="UBIQUITIN THIOESTERASE OTU1"/>
    <property type="match status" value="1"/>
</dbReference>
<keyword evidence="6" id="KW-0863">Zinc-finger</keyword>
<evidence type="ECO:0000256" key="8">
    <source>
        <dbReference type="ARBA" id="ARBA00022801"/>
    </source>
</evidence>
<comment type="subcellular location">
    <subcellularLocation>
        <location evidence="2 11">Cytoplasm</location>
    </subcellularLocation>
</comment>
<dbReference type="CDD" id="cd22745">
    <property type="entry name" value="OTU_OTU1"/>
    <property type="match status" value="1"/>
</dbReference>
<keyword evidence="8 11" id="KW-0378">Hydrolase</keyword>
<evidence type="ECO:0000313" key="14">
    <source>
        <dbReference type="EMBL" id="KAH6886493.1"/>
    </source>
</evidence>
<evidence type="ECO:0000256" key="7">
    <source>
        <dbReference type="ARBA" id="ARBA00022786"/>
    </source>
</evidence>
<dbReference type="GO" id="GO:0004843">
    <property type="term" value="F:cysteine-type deubiquitinase activity"/>
    <property type="evidence" value="ECO:0007669"/>
    <property type="project" value="UniProtKB-UniRule"/>
</dbReference>
<dbReference type="Gene3D" id="3.90.70.80">
    <property type="match status" value="1"/>
</dbReference>
<evidence type="ECO:0000256" key="5">
    <source>
        <dbReference type="ARBA" id="ARBA00022723"/>
    </source>
</evidence>
<keyword evidence="3 11" id="KW-0963">Cytoplasm</keyword>
<feature type="domain" description="OTU" evidence="13">
    <location>
        <begin position="113"/>
        <end position="232"/>
    </location>
</feature>
<dbReference type="Pfam" id="PF21403">
    <property type="entry name" value="OTU1_UBXL"/>
    <property type="match status" value="1"/>
</dbReference>
<evidence type="ECO:0000256" key="3">
    <source>
        <dbReference type="ARBA" id="ARBA00022490"/>
    </source>
</evidence>
<proteinExistence type="predicted"/>
<dbReference type="GO" id="GO:0016579">
    <property type="term" value="P:protein deubiquitination"/>
    <property type="evidence" value="ECO:0007669"/>
    <property type="project" value="TreeGrafter"/>
</dbReference>
<dbReference type="InterPro" id="IPR048857">
    <property type="entry name" value="OTU1_Ubl"/>
</dbReference>
<dbReference type="EC" id="3.4.19.12" evidence="11"/>
<evidence type="ECO:0000256" key="11">
    <source>
        <dbReference type="RuleBase" id="RU367104"/>
    </source>
</evidence>
<organism evidence="14 15">
    <name type="scientific">Thelonectria olida</name>
    <dbReference type="NCBI Taxonomy" id="1576542"/>
    <lineage>
        <taxon>Eukaryota</taxon>
        <taxon>Fungi</taxon>
        <taxon>Dikarya</taxon>
        <taxon>Ascomycota</taxon>
        <taxon>Pezizomycotina</taxon>
        <taxon>Sordariomycetes</taxon>
        <taxon>Hypocreomycetidae</taxon>
        <taxon>Hypocreales</taxon>
        <taxon>Nectriaceae</taxon>
        <taxon>Thelonectria</taxon>
    </lineage>
</organism>
<feature type="region of interest" description="Disordered" evidence="12">
    <location>
        <begin position="73"/>
        <end position="103"/>
    </location>
</feature>
<dbReference type="GO" id="GO:0005829">
    <property type="term" value="C:cytosol"/>
    <property type="evidence" value="ECO:0007669"/>
    <property type="project" value="TreeGrafter"/>
</dbReference>
<dbReference type="InterPro" id="IPR038765">
    <property type="entry name" value="Papain-like_cys_pep_sf"/>
</dbReference>
<dbReference type="SUPFAM" id="SSF54001">
    <property type="entry name" value="Cysteine proteinases"/>
    <property type="match status" value="1"/>
</dbReference>
<dbReference type="AlphaFoldDB" id="A0A9P9AK32"/>
<dbReference type="GO" id="GO:0030968">
    <property type="term" value="P:endoplasmic reticulum unfolded protein response"/>
    <property type="evidence" value="ECO:0007669"/>
    <property type="project" value="TreeGrafter"/>
</dbReference>
<comment type="catalytic activity">
    <reaction evidence="1 11">
        <text>Thiol-dependent hydrolysis of ester, thioester, amide, peptide and isopeptide bonds formed by the C-terminal Gly of ubiquitin (a 76-residue protein attached to proteins as an intracellular targeting signal).</text>
        <dbReference type="EC" id="3.4.19.12"/>
    </reaction>
</comment>
<dbReference type="InterPro" id="IPR003323">
    <property type="entry name" value="OTU_dom"/>
</dbReference>
<protein>
    <recommendedName>
        <fullName evidence="11">Ubiquitin thioesterase OTU</fullName>
        <ecNumber evidence="11">3.4.19.12</ecNumber>
    </recommendedName>
</protein>
<name>A0A9P9AK32_9HYPO</name>
<sequence length="361" mass="39912">MRARYKGPAGTGIIDVPDSATVGDLLRELRTRTGIASFTIKYGPPMAMKNLDLGLIGETARSAGLHGETLTIVPAEEPPAPVKTEAPKPSTNESSDNSPEDINVPWREREGTLLLRVMPSDNSCLFTAFGGALLEQIPAQQLRNMMADYITQHPDTYTEAVLGTPPRQYCRSIQDPDRWGGGIELSILSAIFDIQICTFDVQAENLINFGEEKQNRCILLYSGIHYDRVAFSYTDFPHTTTTLPPDMDRTVWPTTDDEVLQKTEELVHKLNAAHYYTDTDGFILRCNVPGCDWIGSGGREGNKHAKQTGHVDLSEIKDVEGDNVVRSCDAPGCDFIGQGDRAFRRHGTDTGHEKFSVIPDW</sequence>
<accession>A0A9P9AK32</accession>
<keyword evidence="5" id="KW-0479">Metal-binding</keyword>
<keyword evidence="7 11" id="KW-0833">Ubl conjugation pathway</keyword>
<dbReference type="GO" id="GO:0036503">
    <property type="term" value="P:ERAD pathway"/>
    <property type="evidence" value="ECO:0007669"/>
    <property type="project" value="TreeGrafter"/>
</dbReference>
<dbReference type="OrthoDB" id="65596at2759"/>
<evidence type="ECO:0000256" key="9">
    <source>
        <dbReference type="ARBA" id="ARBA00022807"/>
    </source>
</evidence>
<evidence type="ECO:0000259" key="13">
    <source>
        <dbReference type="PROSITE" id="PS50802"/>
    </source>
</evidence>
<comment type="caution">
    <text evidence="14">The sequence shown here is derived from an EMBL/GenBank/DDBJ whole genome shotgun (WGS) entry which is preliminary data.</text>
</comment>